<dbReference type="PANTHER" id="PTHR30383:SF5">
    <property type="entry name" value="SGNH HYDROLASE-TYPE ESTERASE DOMAIN-CONTAINING PROTEIN"/>
    <property type="match status" value="1"/>
</dbReference>
<dbReference type="SUPFAM" id="SSF52266">
    <property type="entry name" value="SGNH hydrolase"/>
    <property type="match status" value="1"/>
</dbReference>
<proteinExistence type="predicted"/>
<sequence>MNKPKSILKTILLGLVLVSATAMNASAQEKPPFWDDVNAIKAYDKIYAPPANPILFIGSSSIRLWVDFTKTFKNYTVLNRAIGGAVTTDADLYLKDLVFPYHPKQLVIYVGENDLLKAPDATTVFNDFKKLYGDIRAELPNTPIVYISIKGSPSRKQYQAKAIEANRLISAYIKGQQQITFVDVYHPMLDKNGEMQPGLFKQDMLHMNASGYAIWNKLVLPLLIKD</sequence>
<keyword evidence="4" id="KW-1185">Reference proteome</keyword>
<evidence type="ECO:0000313" key="3">
    <source>
        <dbReference type="EMBL" id="SMO64654.1"/>
    </source>
</evidence>
<name>A0A521CYZ6_9SPHI</name>
<dbReference type="Gene3D" id="3.40.50.1110">
    <property type="entry name" value="SGNH hydrolase"/>
    <property type="match status" value="1"/>
</dbReference>
<dbReference type="InterPro" id="IPR051532">
    <property type="entry name" value="Ester_Hydrolysis_Enzymes"/>
</dbReference>
<evidence type="ECO:0000313" key="4">
    <source>
        <dbReference type="Proteomes" id="UP000320300"/>
    </source>
</evidence>
<feature type="domain" description="SGNH hydrolase-type esterase" evidence="2">
    <location>
        <begin position="70"/>
        <end position="214"/>
    </location>
</feature>
<protein>
    <submittedName>
        <fullName evidence="3">Lysophospholipase L1</fullName>
    </submittedName>
</protein>
<dbReference type="Proteomes" id="UP000320300">
    <property type="component" value="Unassembled WGS sequence"/>
</dbReference>
<dbReference type="AlphaFoldDB" id="A0A521CYZ6"/>
<keyword evidence="1" id="KW-0732">Signal</keyword>
<dbReference type="Pfam" id="PF13472">
    <property type="entry name" value="Lipase_GDSL_2"/>
    <property type="match status" value="1"/>
</dbReference>
<dbReference type="InterPro" id="IPR013830">
    <property type="entry name" value="SGNH_hydro"/>
</dbReference>
<evidence type="ECO:0000259" key="2">
    <source>
        <dbReference type="Pfam" id="PF13472"/>
    </source>
</evidence>
<evidence type="ECO:0000256" key="1">
    <source>
        <dbReference type="SAM" id="SignalP"/>
    </source>
</evidence>
<dbReference type="RefSeq" id="WP_246101442.1">
    <property type="nucleotide sequence ID" value="NZ_CBCSJO010000001.1"/>
</dbReference>
<reference evidence="3 4" key="1">
    <citation type="submission" date="2017-05" db="EMBL/GenBank/DDBJ databases">
        <authorList>
            <person name="Varghese N."/>
            <person name="Submissions S."/>
        </authorList>
    </citation>
    <scope>NUCLEOTIDE SEQUENCE [LARGE SCALE GENOMIC DNA]</scope>
    <source>
        <strain evidence="3 4">DSM 19036</strain>
    </source>
</reference>
<gene>
    <name evidence="3" type="ORF">SAMN06265348_104334</name>
</gene>
<accession>A0A521CYZ6</accession>
<dbReference type="InterPro" id="IPR036514">
    <property type="entry name" value="SGNH_hydro_sf"/>
</dbReference>
<dbReference type="GO" id="GO:0004622">
    <property type="term" value="F:phosphatidylcholine lysophospholipase activity"/>
    <property type="evidence" value="ECO:0007669"/>
    <property type="project" value="TreeGrafter"/>
</dbReference>
<feature type="chain" id="PRO_5022057544" evidence="1">
    <location>
        <begin position="28"/>
        <end position="226"/>
    </location>
</feature>
<organism evidence="3 4">
    <name type="scientific">Pedobacter westerhofensis</name>
    <dbReference type="NCBI Taxonomy" id="425512"/>
    <lineage>
        <taxon>Bacteria</taxon>
        <taxon>Pseudomonadati</taxon>
        <taxon>Bacteroidota</taxon>
        <taxon>Sphingobacteriia</taxon>
        <taxon>Sphingobacteriales</taxon>
        <taxon>Sphingobacteriaceae</taxon>
        <taxon>Pedobacter</taxon>
    </lineage>
</organism>
<feature type="signal peptide" evidence="1">
    <location>
        <begin position="1"/>
        <end position="27"/>
    </location>
</feature>
<dbReference type="EMBL" id="FXTN01000004">
    <property type="protein sequence ID" value="SMO64654.1"/>
    <property type="molecule type" value="Genomic_DNA"/>
</dbReference>
<dbReference type="PANTHER" id="PTHR30383">
    <property type="entry name" value="THIOESTERASE 1/PROTEASE 1/LYSOPHOSPHOLIPASE L1"/>
    <property type="match status" value="1"/>
</dbReference>